<dbReference type="InterPro" id="IPR058794">
    <property type="entry name" value="HB_LcnD"/>
</dbReference>
<protein>
    <submittedName>
        <fullName evidence="9">HlyD family efflux transporter periplasmic adaptor subunit</fullName>
    </submittedName>
</protein>
<dbReference type="RefSeq" id="WP_049527520.1">
    <property type="nucleotide sequence ID" value="NZ_CP145864.1"/>
</dbReference>
<sequence>MNSQLFKSTEFYQKRYQNFSTIIIFPLVLLIMFLLSFLLWAKKEVTVEVTGTIEPTSIVATIQSTSDNTIIKNQLRSNKEVKKGDLLIQYSEKMESSQKESLQKQFDLLSRQETGLKTLEDSINQGTSLFQEENDEFGYQSTFTTFLAQYDSIGQGVNSSNRESSPQTNLGNETDTASSFEISGFPVQSETLSKTNKNHKMTSKRNSYKSIPLTLDSQYDTDLSSQREVLKAQYLKEAGQQLATVQIQKSEVEGKLNQANILLSNTTIKAPEDGIIHLNQSYENLSTVSTGKELAQIYPKIESTKEVFISYYVSSDYILKLKKGQSVRLTLDEVGNHNMMVLGKIESIDSSAIETEKGNIFRVKAKAKLTAQESRSLKYGFQGRVTSIIDKKSYFAYLKDKLFNQLN</sequence>
<comment type="subcellular location">
    <subcellularLocation>
        <location evidence="1">Membrane</location>
        <topology evidence="1">Single-pass membrane protein</topology>
    </subcellularLocation>
</comment>
<dbReference type="InterPro" id="IPR058786">
    <property type="entry name" value="BSH_LcnD"/>
</dbReference>
<dbReference type="EMBL" id="JAAJBE010000002">
    <property type="protein sequence ID" value="NGG27127.1"/>
    <property type="molecule type" value="Genomic_DNA"/>
</dbReference>
<evidence type="ECO:0000259" key="7">
    <source>
        <dbReference type="Pfam" id="PF25935"/>
    </source>
</evidence>
<dbReference type="Pfam" id="PF25935">
    <property type="entry name" value="BSH_LcnD"/>
    <property type="match status" value="1"/>
</dbReference>
<keyword evidence="3" id="KW-0812">Transmembrane</keyword>
<accession>A0A6G4N983</accession>
<proteinExistence type="inferred from homology"/>
<comment type="similarity">
    <text evidence="2">Belongs to the membrane fusion protein (MFP) (TC 8.A.1) family.</text>
</comment>
<evidence type="ECO:0000313" key="9">
    <source>
        <dbReference type="EMBL" id="NGG27127.1"/>
    </source>
</evidence>
<evidence type="ECO:0000256" key="1">
    <source>
        <dbReference type="ARBA" id="ARBA00004167"/>
    </source>
</evidence>
<dbReference type="InterPro" id="IPR050739">
    <property type="entry name" value="MFP"/>
</dbReference>
<dbReference type="InterPro" id="IPR058795">
    <property type="entry name" value="LcnD_C"/>
</dbReference>
<evidence type="ECO:0000256" key="2">
    <source>
        <dbReference type="ARBA" id="ARBA00009477"/>
    </source>
</evidence>
<comment type="caution">
    <text evidence="9">The sequence shown here is derived from an EMBL/GenBank/DDBJ whole genome shotgun (WGS) entry which is preliminary data.</text>
</comment>
<reference evidence="9" key="1">
    <citation type="submission" date="2020-02" db="EMBL/GenBank/DDBJ databases">
        <title>Antibiotic resistance/susceptibility profiles of lactic acid-producing cocci isolated from the human vagina, and analysis of the genetic basis of atypical resistances.</title>
        <authorList>
            <person name="Sirichoat A."/>
            <person name="Florez A.B."/>
            <person name="Vazquez L."/>
            <person name="Buppasiri P."/>
            <person name="Panya M."/>
            <person name="Lulitanond V."/>
            <person name="Mayo B."/>
        </authorList>
    </citation>
    <scope>NUCLEOTIDE SEQUENCE</scope>
    <source>
        <strain evidence="9">VA08-2AN</strain>
    </source>
</reference>
<evidence type="ECO:0000259" key="6">
    <source>
        <dbReference type="Pfam" id="PF25887"/>
    </source>
</evidence>
<dbReference type="Pfam" id="PF25940">
    <property type="entry name" value="LcnD_C"/>
    <property type="match status" value="1"/>
</dbReference>
<gene>
    <name evidence="9" type="ORF">G5S97_01010</name>
</gene>
<dbReference type="PANTHER" id="PTHR30386:SF26">
    <property type="entry name" value="TRANSPORT PROTEIN COMB"/>
    <property type="match status" value="1"/>
</dbReference>
<dbReference type="Gene3D" id="2.40.30.170">
    <property type="match status" value="1"/>
</dbReference>
<evidence type="ECO:0000259" key="8">
    <source>
        <dbReference type="Pfam" id="PF25940"/>
    </source>
</evidence>
<organism evidence="9">
    <name type="scientific">Streptococcus salivarius</name>
    <dbReference type="NCBI Taxonomy" id="1304"/>
    <lineage>
        <taxon>Bacteria</taxon>
        <taxon>Bacillati</taxon>
        <taxon>Bacillota</taxon>
        <taxon>Bacilli</taxon>
        <taxon>Lactobacillales</taxon>
        <taxon>Streptococcaceae</taxon>
        <taxon>Streptococcus</taxon>
    </lineage>
</organism>
<name>A0A6G4N983_STRSL</name>
<keyword evidence="4" id="KW-1133">Transmembrane helix</keyword>
<dbReference type="PANTHER" id="PTHR30386">
    <property type="entry name" value="MEMBRANE FUSION SUBUNIT OF EMRAB-TOLC MULTIDRUG EFFLUX PUMP"/>
    <property type="match status" value="1"/>
</dbReference>
<feature type="domain" description="LcnD-like C-terminal" evidence="8">
    <location>
        <begin position="304"/>
        <end position="392"/>
    </location>
</feature>
<feature type="domain" description="LcnD-like barrel-sandwich hybrid" evidence="7">
    <location>
        <begin position="58"/>
        <end position="299"/>
    </location>
</feature>
<evidence type="ECO:0000256" key="5">
    <source>
        <dbReference type="ARBA" id="ARBA00023136"/>
    </source>
</evidence>
<feature type="domain" description="LcnD-like long helical bundle" evidence="6">
    <location>
        <begin position="98"/>
        <end position="179"/>
    </location>
</feature>
<dbReference type="Pfam" id="PF25887">
    <property type="entry name" value="HB_LcnD"/>
    <property type="match status" value="1"/>
</dbReference>
<keyword evidence="5" id="KW-0472">Membrane</keyword>
<dbReference type="GO" id="GO:0016020">
    <property type="term" value="C:membrane"/>
    <property type="evidence" value="ECO:0007669"/>
    <property type="project" value="UniProtKB-SubCell"/>
</dbReference>
<dbReference type="AlphaFoldDB" id="A0A6G4N983"/>
<evidence type="ECO:0000256" key="3">
    <source>
        <dbReference type="ARBA" id="ARBA00022692"/>
    </source>
</evidence>
<evidence type="ECO:0000256" key="4">
    <source>
        <dbReference type="ARBA" id="ARBA00022989"/>
    </source>
</evidence>